<evidence type="ECO:0000259" key="6">
    <source>
        <dbReference type="PROSITE" id="PS50157"/>
    </source>
</evidence>
<sequence length="421" mass="50082">MRFICDTCGKDYKYKAGLYAHKKHECGKEPSFRCPYCPFRAKYKSGLKAHIISKHANFERFACGSCDKTYKYKHHLKRHEKYECGMEPQFKCPHCDYKAKQKERLKTHVALKLIRKHVCDACGRAYKNKGHLSSHKKYECGVEPQFQCPHCPYRAKQKGSLKSHIGIKHNVMVEGRYACMKCGDKSYKNKKHLKRHQQYECGMEPQFQCPYCPYKAKQKDTLKAHIGFKHFFNAERYPCPGCEKTYKNKCHLRRHQKYECNKEPQFKCPRCPYRAKLRETLRNHIDGILLKGERIFMCDHCEKSYKHKRHLAAHKKYNCGIEPRFKCSLCDYKSKHRYALNGHIASLTTSGMFACSNCNKLYKYKCNLLRHIKYECDKEPQFKCQQCPYRAKRQCSFRRHQAMKHNPFSPVLDRFVNKMYF</sequence>
<dbReference type="InterPro" id="IPR013087">
    <property type="entry name" value="Znf_C2H2_type"/>
</dbReference>
<feature type="domain" description="C2H2-type" evidence="6">
    <location>
        <begin position="353"/>
        <end position="380"/>
    </location>
</feature>
<feature type="domain" description="C2H2-type" evidence="6">
    <location>
        <begin position="117"/>
        <end position="144"/>
    </location>
</feature>
<dbReference type="Pfam" id="PF00096">
    <property type="entry name" value="zf-C2H2"/>
    <property type="match status" value="4"/>
</dbReference>
<dbReference type="SUPFAM" id="SSF57667">
    <property type="entry name" value="beta-beta-alpha zinc fingers"/>
    <property type="match status" value="6"/>
</dbReference>
<dbReference type="AlphaFoldDB" id="A0AAW1D0K9"/>
<evidence type="ECO:0000256" key="4">
    <source>
        <dbReference type="ARBA" id="ARBA00022833"/>
    </source>
</evidence>
<dbReference type="GO" id="GO:0000981">
    <property type="term" value="F:DNA-binding transcription factor activity, RNA polymerase II-specific"/>
    <property type="evidence" value="ECO:0007669"/>
    <property type="project" value="TreeGrafter"/>
</dbReference>
<name>A0AAW1D0K9_9HEMI</name>
<evidence type="ECO:0000256" key="5">
    <source>
        <dbReference type="PROSITE-ProRule" id="PRU00042"/>
    </source>
</evidence>
<protein>
    <recommendedName>
        <fullName evidence="6">C2H2-type domain-containing protein</fullName>
    </recommendedName>
</protein>
<evidence type="ECO:0000256" key="2">
    <source>
        <dbReference type="ARBA" id="ARBA00022737"/>
    </source>
</evidence>
<keyword evidence="2" id="KW-0677">Repeat</keyword>
<dbReference type="GO" id="GO:0000977">
    <property type="term" value="F:RNA polymerase II transcription regulatory region sequence-specific DNA binding"/>
    <property type="evidence" value="ECO:0007669"/>
    <property type="project" value="TreeGrafter"/>
</dbReference>
<dbReference type="GO" id="GO:0008270">
    <property type="term" value="F:zinc ion binding"/>
    <property type="evidence" value="ECO:0007669"/>
    <property type="project" value="UniProtKB-KW"/>
</dbReference>
<gene>
    <name evidence="7" type="ORF">O3M35_011204</name>
</gene>
<dbReference type="EMBL" id="JAPXFL010000008">
    <property type="protein sequence ID" value="KAK9502422.1"/>
    <property type="molecule type" value="Genomic_DNA"/>
</dbReference>
<keyword evidence="8" id="KW-1185">Reference proteome</keyword>
<organism evidence="7 8">
    <name type="scientific">Rhynocoris fuscipes</name>
    <dbReference type="NCBI Taxonomy" id="488301"/>
    <lineage>
        <taxon>Eukaryota</taxon>
        <taxon>Metazoa</taxon>
        <taxon>Ecdysozoa</taxon>
        <taxon>Arthropoda</taxon>
        <taxon>Hexapoda</taxon>
        <taxon>Insecta</taxon>
        <taxon>Pterygota</taxon>
        <taxon>Neoptera</taxon>
        <taxon>Paraneoptera</taxon>
        <taxon>Hemiptera</taxon>
        <taxon>Heteroptera</taxon>
        <taxon>Panheteroptera</taxon>
        <taxon>Cimicomorpha</taxon>
        <taxon>Reduviidae</taxon>
        <taxon>Harpactorinae</taxon>
        <taxon>Harpactorini</taxon>
        <taxon>Rhynocoris</taxon>
    </lineage>
</organism>
<dbReference type="GO" id="GO:0005634">
    <property type="term" value="C:nucleus"/>
    <property type="evidence" value="ECO:0007669"/>
    <property type="project" value="TreeGrafter"/>
</dbReference>
<evidence type="ECO:0000256" key="1">
    <source>
        <dbReference type="ARBA" id="ARBA00022723"/>
    </source>
</evidence>
<dbReference type="Gene3D" id="3.30.160.60">
    <property type="entry name" value="Classic Zinc Finger"/>
    <property type="match status" value="7"/>
</dbReference>
<reference evidence="7 8" key="1">
    <citation type="submission" date="2022-12" db="EMBL/GenBank/DDBJ databases">
        <title>Chromosome-level genome assembly of true bugs.</title>
        <authorList>
            <person name="Ma L."/>
            <person name="Li H."/>
        </authorList>
    </citation>
    <scope>NUCLEOTIDE SEQUENCE [LARGE SCALE GENOMIC DNA]</scope>
    <source>
        <strain evidence="7">Lab_2022b</strain>
    </source>
</reference>
<evidence type="ECO:0000313" key="7">
    <source>
        <dbReference type="EMBL" id="KAK9502422.1"/>
    </source>
</evidence>
<dbReference type="SMART" id="SM00355">
    <property type="entry name" value="ZnF_C2H2"/>
    <property type="match status" value="14"/>
</dbReference>
<keyword evidence="3 5" id="KW-0863">Zinc-finger</keyword>
<feature type="domain" description="C2H2-type" evidence="6">
    <location>
        <begin position="296"/>
        <end position="323"/>
    </location>
</feature>
<accession>A0AAW1D0K9</accession>
<comment type="caution">
    <text evidence="7">The sequence shown here is derived from an EMBL/GenBank/DDBJ whole genome shotgun (WGS) entry which is preliminary data.</text>
</comment>
<keyword evidence="4" id="KW-0862">Zinc</keyword>
<keyword evidence="1" id="KW-0479">Metal-binding</keyword>
<feature type="domain" description="C2H2-type" evidence="6">
    <location>
        <begin position="61"/>
        <end position="88"/>
    </location>
</feature>
<dbReference type="InterPro" id="IPR036236">
    <property type="entry name" value="Znf_C2H2_sf"/>
</dbReference>
<feature type="domain" description="C2H2-type" evidence="6">
    <location>
        <begin position="237"/>
        <end position="264"/>
    </location>
</feature>
<dbReference type="PANTHER" id="PTHR24409:SF434">
    <property type="entry name" value="FI01124P-RELATED"/>
    <property type="match status" value="1"/>
</dbReference>
<feature type="domain" description="C2H2-type" evidence="6">
    <location>
        <begin position="3"/>
        <end position="30"/>
    </location>
</feature>
<evidence type="ECO:0000256" key="3">
    <source>
        <dbReference type="ARBA" id="ARBA00022771"/>
    </source>
</evidence>
<dbReference type="PANTHER" id="PTHR24409">
    <property type="entry name" value="ZINC FINGER PROTEIN 142"/>
    <property type="match status" value="1"/>
</dbReference>
<evidence type="ECO:0000313" key="8">
    <source>
        <dbReference type="Proteomes" id="UP001461498"/>
    </source>
</evidence>
<proteinExistence type="predicted"/>
<dbReference type="Proteomes" id="UP001461498">
    <property type="component" value="Unassembled WGS sequence"/>
</dbReference>
<dbReference type="PROSITE" id="PS50157">
    <property type="entry name" value="ZINC_FINGER_C2H2_2"/>
    <property type="match status" value="6"/>
</dbReference>